<dbReference type="EMBL" id="ML208265">
    <property type="protein sequence ID" value="TFK74992.1"/>
    <property type="molecule type" value="Genomic_DNA"/>
</dbReference>
<protein>
    <submittedName>
        <fullName evidence="1">Uncharacterized protein</fullName>
    </submittedName>
</protein>
<organism evidence="1 2">
    <name type="scientific">Pluteus cervinus</name>
    <dbReference type="NCBI Taxonomy" id="181527"/>
    <lineage>
        <taxon>Eukaryota</taxon>
        <taxon>Fungi</taxon>
        <taxon>Dikarya</taxon>
        <taxon>Basidiomycota</taxon>
        <taxon>Agaricomycotina</taxon>
        <taxon>Agaricomycetes</taxon>
        <taxon>Agaricomycetidae</taxon>
        <taxon>Agaricales</taxon>
        <taxon>Pluteineae</taxon>
        <taxon>Pluteaceae</taxon>
        <taxon>Pluteus</taxon>
    </lineage>
</organism>
<evidence type="ECO:0000313" key="1">
    <source>
        <dbReference type="EMBL" id="TFK74992.1"/>
    </source>
</evidence>
<reference evidence="1 2" key="1">
    <citation type="journal article" date="2019" name="Nat. Ecol. Evol.">
        <title>Megaphylogeny resolves global patterns of mushroom evolution.</title>
        <authorList>
            <person name="Varga T."/>
            <person name="Krizsan K."/>
            <person name="Foldi C."/>
            <person name="Dima B."/>
            <person name="Sanchez-Garcia M."/>
            <person name="Sanchez-Ramirez S."/>
            <person name="Szollosi G.J."/>
            <person name="Szarkandi J.G."/>
            <person name="Papp V."/>
            <person name="Albert L."/>
            <person name="Andreopoulos W."/>
            <person name="Angelini C."/>
            <person name="Antonin V."/>
            <person name="Barry K.W."/>
            <person name="Bougher N.L."/>
            <person name="Buchanan P."/>
            <person name="Buyck B."/>
            <person name="Bense V."/>
            <person name="Catcheside P."/>
            <person name="Chovatia M."/>
            <person name="Cooper J."/>
            <person name="Damon W."/>
            <person name="Desjardin D."/>
            <person name="Finy P."/>
            <person name="Geml J."/>
            <person name="Haridas S."/>
            <person name="Hughes K."/>
            <person name="Justo A."/>
            <person name="Karasinski D."/>
            <person name="Kautmanova I."/>
            <person name="Kiss B."/>
            <person name="Kocsube S."/>
            <person name="Kotiranta H."/>
            <person name="LaButti K.M."/>
            <person name="Lechner B.E."/>
            <person name="Liimatainen K."/>
            <person name="Lipzen A."/>
            <person name="Lukacs Z."/>
            <person name="Mihaltcheva S."/>
            <person name="Morgado L.N."/>
            <person name="Niskanen T."/>
            <person name="Noordeloos M.E."/>
            <person name="Ohm R.A."/>
            <person name="Ortiz-Santana B."/>
            <person name="Ovrebo C."/>
            <person name="Racz N."/>
            <person name="Riley R."/>
            <person name="Savchenko A."/>
            <person name="Shiryaev A."/>
            <person name="Soop K."/>
            <person name="Spirin V."/>
            <person name="Szebenyi C."/>
            <person name="Tomsovsky M."/>
            <person name="Tulloss R.E."/>
            <person name="Uehling J."/>
            <person name="Grigoriev I.V."/>
            <person name="Vagvolgyi C."/>
            <person name="Papp T."/>
            <person name="Martin F.M."/>
            <person name="Miettinen O."/>
            <person name="Hibbett D.S."/>
            <person name="Nagy L.G."/>
        </authorList>
    </citation>
    <scope>NUCLEOTIDE SEQUENCE [LARGE SCALE GENOMIC DNA]</scope>
    <source>
        <strain evidence="1 2">NL-1719</strain>
    </source>
</reference>
<keyword evidence="2" id="KW-1185">Reference proteome</keyword>
<gene>
    <name evidence="1" type="ORF">BDN72DRAFT_603502</name>
</gene>
<evidence type="ECO:0000313" key="2">
    <source>
        <dbReference type="Proteomes" id="UP000308600"/>
    </source>
</evidence>
<proteinExistence type="predicted"/>
<dbReference type="Proteomes" id="UP000308600">
    <property type="component" value="Unassembled WGS sequence"/>
</dbReference>
<accession>A0ACD3BDB9</accession>
<name>A0ACD3BDB9_9AGAR</name>
<sequence length="207" mass="23118">MGREATLKSASSASLGELPLSKRPLDMLYFAFLLMHIPATLLTDLYSIYPESIARILRPLNEQYFKMSNDPLVGALAGYHGPTASDHLLWFKTYIWLEVFVQLPIFAIGAWGLYKSSRLTHVLLLAYATLTCTTTLPCVVILFKLPAFTGQQVAQYPPAVTDAQRLILASSYVSFFMIPFVMLLDMFNRVMNLVQVGIKATSEAKSK</sequence>